<organism evidence="2 3">
    <name type="scientific">Bradyrhizobium erythrophlei</name>
    <dbReference type="NCBI Taxonomy" id="1437360"/>
    <lineage>
        <taxon>Bacteria</taxon>
        <taxon>Pseudomonadati</taxon>
        <taxon>Pseudomonadota</taxon>
        <taxon>Alphaproteobacteria</taxon>
        <taxon>Hyphomicrobiales</taxon>
        <taxon>Nitrobacteraceae</taxon>
        <taxon>Bradyrhizobium</taxon>
    </lineage>
</organism>
<evidence type="ECO:0000313" key="3">
    <source>
        <dbReference type="Proteomes" id="UP000189796"/>
    </source>
</evidence>
<reference evidence="2 3" key="1">
    <citation type="submission" date="2016-11" db="EMBL/GenBank/DDBJ databases">
        <authorList>
            <person name="Jaros S."/>
            <person name="Januszkiewicz K."/>
            <person name="Wedrychowicz H."/>
        </authorList>
    </citation>
    <scope>NUCLEOTIDE SEQUENCE [LARGE SCALE GENOMIC DNA]</scope>
    <source>
        <strain evidence="2 3">GAS138</strain>
    </source>
</reference>
<protein>
    <submittedName>
        <fullName evidence="2">Uncharacterized protein</fullName>
    </submittedName>
</protein>
<dbReference type="AlphaFoldDB" id="A0A1M5I6G9"/>
<sequence length="188" mass="20498">MEWALLAKRVMPGLVPGIHVFAAPRQERLSWPGRSPATTKEKLGRNMIAARPVDTWFETRGVAALLTMRVSDLIMRSIAQRCVSKDEATAPEKAPDEFWLMGNGDRSLLPLPACGERVGVRGTLDRVGLADSPPHPDRTGRCFASPVRSDLSPQAGRGESNSRAPIQFKAIRAPATAGIHIGDIAWQR</sequence>
<proteinExistence type="predicted"/>
<dbReference type="EMBL" id="LT670817">
    <property type="protein sequence ID" value="SHG23373.1"/>
    <property type="molecule type" value="Genomic_DNA"/>
</dbReference>
<accession>A0A1M5I6G9</accession>
<gene>
    <name evidence="2" type="ORF">SAMN05443248_0802</name>
</gene>
<evidence type="ECO:0000313" key="2">
    <source>
        <dbReference type="EMBL" id="SHG23373.1"/>
    </source>
</evidence>
<dbReference type="Proteomes" id="UP000189796">
    <property type="component" value="Chromosome I"/>
</dbReference>
<feature type="region of interest" description="Disordered" evidence="1">
    <location>
        <begin position="126"/>
        <end position="165"/>
    </location>
</feature>
<name>A0A1M5I6G9_9BRAD</name>
<evidence type="ECO:0000256" key="1">
    <source>
        <dbReference type="SAM" id="MobiDB-lite"/>
    </source>
</evidence>